<evidence type="ECO:0000256" key="4">
    <source>
        <dbReference type="ARBA" id="ARBA00022747"/>
    </source>
</evidence>
<evidence type="ECO:0000256" key="6">
    <source>
        <dbReference type="RuleBase" id="RU000416"/>
    </source>
</evidence>
<evidence type="ECO:0000256" key="1">
    <source>
        <dbReference type="ARBA" id="ARBA00022603"/>
    </source>
</evidence>
<accession>A0A7K2IYV8</accession>
<evidence type="ECO:0000256" key="7">
    <source>
        <dbReference type="RuleBase" id="RU000417"/>
    </source>
</evidence>
<evidence type="ECO:0000256" key="2">
    <source>
        <dbReference type="ARBA" id="ARBA00022679"/>
    </source>
</evidence>
<name>A0A7K2IYV8_9ACTN</name>
<organism evidence="8 9">
    <name type="scientific">Nocardiopsis alba</name>
    <dbReference type="NCBI Taxonomy" id="53437"/>
    <lineage>
        <taxon>Bacteria</taxon>
        <taxon>Bacillati</taxon>
        <taxon>Actinomycetota</taxon>
        <taxon>Actinomycetes</taxon>
        <taxon>Streptosporangiales</taxon>
        <taxon>Nocardiopsidaceae</taxon>
        <taxon>Nocardiopsis</taxon>
    </lineage>
</organism>
<dbReference type="PRINTS" id="PR00105">
    <property type="entry name" value="C5METTRFRASE"/>
</dbReference>
<dbReference type="PANTHER" id="PTHR10629:SF52">
    <property type="entry name" value="DNA (CYTOSINE-5)-METHYLTRANSFERASE 1"/>
    <property type="match status" value="1"/>
</dbReference>
<dbReference type="InterPro" id="IPR018117">
    <property type="entry name" value="C5_DNA_meth_AS"/>
</dbReference>
<proteinExistence type="inferred from homology"/>
<dbReference type="EC" id="2.1.1.37" evidence="7"/>
<dbReference type="InterPro" id="IPR031303">
    <property type="entry name" value="C5_meth_CS"/>
</dbReference>
<dbReference type="Gene3D" id="3.90.120.10">
    <property type="entry name" value="DNA Methylase, subunit A, domain 2"/>
    <property type="match status" value="1"/>
</dbReference>
<keyword evidence="2 5" id="KW-0808">Transferase</keyword>
<evidence type="ECO:0000313" key="8">
    <source>
        <dbReference type="EMBL" id="MYR35152.1"/>
    </source>
</evidence>
<evidence type="ECO:0000313" key="9">
    <source>
        <dbReference type="Proteomes" id="UP000467124"/>
    </source>
</evidence>
<dbReference type="GO" id="GO:0003677">
    <property type="term" value="F:DNA binding"/>
    <property type="evidence" value="ECO:0007669"/>
    <property type="project" value="TreeGrafter"/>
</dbReference>
<dbReference type="SUPFAM" id="SSF53335">
    <property type="entry name" value="S-adenosyl-L-methionine-dependent methyltransferases"/>
    <property type="match status" value="1"/>
</dbReference>
<sequence>MLTDDSINIVDLFAGCGGLTTGFHSFRAPGRDDSPFRTVGAVEHDIAAASTYAANFGAHTGIERIHAGDIEEWDPAVIEDPVDVILGGPPCQGFSLLNKRNLIKDLNDERNVLWREYVRVVRALRPKVFVIENVGRFLDSDEFSLLRGETERPDGLLREYELAEARVLNAADYGVPQTRRRAFVLATRRDVRAAHPSGLGLGYPDPTHAKVVVDRRRARRPVNPAPALPPWESVRSIFAGSPPTTRTTELPARFCAPLGVRLPGSYLTSELHVGRNPEPLSLERYKAIPPGGNRNDLPAELSTKAWLRHKNGSGDVMGRLYIDRPSVTIRTEFFKPEKGRYLHPTAHRPITHLEAARIQGFPDDFRWCGGKSQIARQIGNAVPVGLAAVLAGEVYRYLAEAGAVSVPPRRAAG</sequence>
<dbReference type="InterPro" id="IPR001525">
    <property type="entry name" value="C5_MeTfrase"/>
</dbReference>
<keyword evidence="3 5" id="KW-0949">S-adenosyl-L-methionine</keyword>
<dbReference type="GO" id="GO:0044027">
    <property type="term" value="P:negative regulation of gene expression via chromosomal CpG island methylation"/>
    <property type="evidence" value="ECO:0007669"/>
    <property type="project" value="TreeGrafter"/>
</dbReference>
<dbReference type="InterPro" id="IPR029063">
    <property type="entry name" value="SAM-dependent_MTases_sf"/>
</dbReference>
<dbReference type="GO" id="GO:0032259">
    <property type="term" value="P:methylation"/>
    <property type="evidence" value="ECO:0007669"/>
    <property type="project" value="UniProtKB-KW"/>
</dbReference>
<dbReference type="GO" id="GO:0003886">
    <property type="term" value="F:DNA (cytosine-5-)-methyltransferase activity"/>
    <property type="evidence" value="ECO:0007669"/>
    <property type="project" value="UniProtKB-EC"/>
</dbReference>
<reference evidence="8 9" key="1">
    <citation type="journal article" date="2019" name="Nat. Commun.">
        <title>The antimicrobial potential of Streptomyces from insect microbiomes.</title>
        <authorList>
            <person name="Chevrette M.G."/>
            <person name="Carlson C.M."/>
            <person name="Ortega H.E."/>
            <person name="Thomas C."/>
            <person name="Ananiev G.E."/>
            <person name="Barns K.J."/>
            <person name="Book A.J."/>
            <person name="Cagnazzo J."/>
            <person name="Carlos C."/>
            <person name="Flanigan W."/>
            <person name="Grubbs K.J."/>
            <person name="Horn H.A."/>
            <person name="Hoffmann F.M."/>
            <person name="Klassen J.L."/>
            <person name="Knack J.J."/>
            <person name="Lewin G.R."/>
            <person name="McDonald B.R."/>
            <person name="Muller L."/>
            <person name="Melo W.G.P."/>
            <person name="Pinto-Tomas A.A."/>
            <person name="Schmitz A."/>
            <person name="Wendt-Pienkowski E."/>
            <person name="Wildman S."/>
            <person name="Zhao M."/>
            <person name="Zhang F."/>
            <person name="Bugni T.S."/>
            <person name="Andes D.R."/>
            <person name="Pupo M.T."/>
            <person name="Currie C.R."/>
        </authorList>
    </citation>
    <scope>NUCLEOTIDE SEQUENCE [LARGE SCALE GENOMIC DNA]</scope>
    <source>
        <strain evidence="8 9">SID5840</strain>
    </source>
</reference>
<dbReference type="Proteomes" id="UP000467124">
    <property type="component" value="Unassembled WGS sequence"/>
</dbReference>
<dbReference type="PROSITE" id="PS51679">
    <property type="entry name" value="SAM_MT_C5"/>
    <property type="match status" value="1"/>
</dbReference>
<dbReference type="InterPro" id="IPR050390">
    <property type="entry name" value="C5-Methyltransferase"/>
</dbReference>
<protein>
    <recommendedName>
        <fullName evidence="7">Cytosine-specific methyltransferase</fullName>
        <ecNumber evidence="7">2.1.1.37</ecNumber>
    </recommendedName>
</protein>
<feature type="active site" evidence="5">
    <location>
        <position position="91"/>
    </location>
</feature>
<keyword evidence="4" id="KW-0680">Restriction system</keyword>
<dbReference type="RefSeq" id="WP_161111927.1">
    <property type="nucleotide sequence ID" value="NZ_JBHYPC010000001.1"/>
</dbReference>
<dbReference type="PROSITE" id="PS00095">
    <property type="entry name" value="C5_MTASE_2"/>
    <property type="match status" value="1"/>
</dbReference>
<comment type="caution">
    <text evidence="8">The sequence shown here is derived from an EMBL/GenBank/DDBJ whole genome shotgun (WGS) entry which is preliminary data.</text>
</comment>
<gene>
    <name evidence="8" type="primary">dcm</name>
    <name evidence="8" type="ORF">GTW20_23535</name>
</gene>
<evidence type="ECO:0000256" key="5">
    <source>
        <dbReference type="PROSITE-ProRule" id="PRU01016"/>
    </source>
</evidence>
<dbReference type="AlphaFoldDB" id="A0A7K2IYV8"/>
<dbReference type="Pfam" id="PF00145">
    <property type="entry name" value="DNA_methylase"/>
    <property type="match status" value="2"/>
</dbReference>
<dbReference type="PANTHER" id="PTHR10629">
    <property type="entry name" value="CYTOSINE-SPECIFIC METHYLTRANSFERASE"/>
    <property type="match status" value="1"/>
</dbReference>
<comment type="catalytic activity">
    <reaction evidence="7">
        <text>a 2'-deoxycytidine in DNA + S-adenosyl-L-methionine = a 5-methyl-2'-deoxycytidine in DNA + S-adenosyl-L-homocysteine + H(+)</text>
        <dbReference type="Rhea" id="RHEA:13681"/>
        <dbReference type="Rhea" id="RHEA-COMP:11369"/>
        <dbReference type="Rhea" id="RHEA-COMP:11370"/>
        <dbReference type="ChEBI" id="CHEBI:15378"/>
        <dbReference type="ChEBI" id="CHEBI:57856"/>
        <dbReference type="ChEBI" id="CHEBI:59789"/>
        <dbReference type="ChEBI" id="CHEBI:85452"/>
        <dbReference type="ChEBI" id="CHEBI:85454"/>
        <dbReference type="EC" id="2.1.1.37"/>
    </reaction>
</comment>
<evidence type="ECO:0000256" key="3">
    <source>
        <dbReference type="ARBA" id="ARBA00022691"/>
    </source>
</evidence>
<dbReference type="NCBIfam" id="TIGR00675">
    <property type="entry name" value="dcm"/>
    <property type="match status" value="1"/>
</dbReference>
<dbReference type="PROSITE" id="PS00094">
    <property type="entry name" value="C5_MTASE_1"/>
    <property type="match status" value="1"/>
</dbReference>
<comment type="similarity">
    <text evidence="5 6">Belongs to the class I-like SAM-binding methyltransferase superfamily. C5-methyltransferase family.</text>
</comment>
<dbReference type="GO" id="GO:0009307">
    <property type="term" value="P:DNA restriction-modification system"/>
    <property type="evidence" value="ECO:0007669"/>
    <property type="project" value="UniProtKB-KW"/>
</dbReference>
<dbReference type="EMBL" id="WWHY01000001">
    <property type="protein sequence ID" value="MYR35152.1"/>
    <property type="molecule type" value="Genomic_DNA"/>
</dbReference>
<keyword evidence="1 5" id="KW-0489">Methyltransferase</keyword>
<dbReference type="Gene3D" id="3.40.50.150">
    <property type="entry name" value="Vaccinia Virus protein VP39"/>
    <property type="match status" value="1"/>
</dbReference>